<evidence type="ECO:0000256" key="1">
    <source>
        <dbReference type="SAM" id="SignalP"/>
    </source>
</evidence>
<protein>
    <submittedName>
        <fullName evidence="2">Putative secreted protein</fullName>
    </submittedName>
</protein>
<name>A0A2M4B1V0_9DIPT</name>
<proteinExistence type="predicted"/>
<sequence>MRSSCAWMSASTSWCFFMRFCTEARSLPASSEVSRLSTSPSQKSKSLTAAIYVRCLLASLSFNDFSVVFCVRYSHWSAICVSRF</sequence>
<dbReference type="AlphaFoldDB" id="A0A2M4B1V0"/>
<organism evidence="2">
    <name type="scientific">Anopheles triannulatus</name>
    <dbReference type="NCBI Taxonomy" id="58253"/>
    <lineage>
        <taxon>Eukaryota</taxon>
        <taxon>Metazoa</taxon>
        <taxon>Ecdysozoa</taxon>
        <taxon>Arthropoda</taxon>
        <taxon>Hexapoda</taxon>
        <taxon>Insecta</taxon>
        <taxon>Pterygota</taxon>
        <taxon>Neoptera</taxon>
        <taxon>Endopterygota</taxon>
        <taxon>Diptera</taxon>
        <taxon>Nematocera</taxon>
        <taxon>Culicoidea</taxon>
        <taxon>Culicidae</taxon>
        <taxon>Anophelinae</taxon>
        <taxon>Anopheles</taxon>
    </lineage>
</organism>
<feature type="chain" id="PRO_5014818020" evidence="1">
    <location>
        <begin position="27"/>
        <end position="84"/>
    </location>
</feature>
<keyword evidence="1" id="KW-0732">Signal</keyword>
<dbReference type="EMBL" id="GGFK01013692">
    <property type="protein sequence ID" value="MBW47013.1"/>
    <property type="molecule type" value="Transcribed_RNA"/>
</dbReference>
<feature type="signal peptide" evidence="1">
    <location>
        <begin position="1"/>
        <end position="26"/>
    </location>
</feature>
<accession>A0A2M4B1V0</accession>
<reference evidence="2" key="1">
    <citation type="submission" date="2018-01" db="EMBL/GenBank/DDBJ databases">
        <title>An insight into the sialome of Amazonian anophelines.</title>
        <authorList>
            <person name="Ribeiro J.M."/>
            <person name="Scarpassa V."/>
            <person name="Calvo E."/>
        </authorList>
    </citation>
    <scope>NUCLEOTIDE SEQUENCE</scope>
    <source>
        <tissue evidence="2">Salivary glands</tissue>
    </source>
</reference>
<evidence type="ECO:0000313" key="2">
    <source>
        <dbReference type="EMBL" id="MBW47013.1"/>
    </source>
</evidence>